<dbReference type="Proteomes" id="UP000307461">
    <property type="component" value="Segment"/>
</dbReference>
<proteinExistence type="predicted"/>
<reference evidence="2 3" key="1">
    <citation type="submission" date="2019-01" db="EMBL/GenBank/DDBJ databases">
        <title>Still something new to discover - new insights into E. coli phage diversity and taxonomy.</title>
        <authorList>
            <person name="Korf I.H.E."/>
            <person name="Adriaennsens E."/>
            <person name="Dreiseikelmann B."/>
            <person name="Kropinski A."/>
            <person name="Nimtz M."/>
            <person name="Meier-Kolthoff J.P."/>
            <person name="Rohde M."/>
            <person name="van Raaij M."/>
            <person name="Wittmann J."/>
        </authorList>
    </citation>
    <scope>NUCLEOTIDE SEQUENCE [LARGE SCALE GENOMIC DNA]</scope>
</reference>
<keyword evidence="3" id="KW-1185">Reference proteome</keyword>
<feature type="compositionally biased region" description="Low complexity" evidence="1">
    <location>
        <begin position="85"/>
        <end position="94"/>
    </location>
</feature>
<gene>
    <name evidence="2" type="ORF">PTXU04_00022</name>
</gene>
<accession>A0A482MSS9</accession>
<protein>
    <submittedName>
        <fullName evidence="2">Uncharacterized protein</fullName>
    </submittedName>
</protein>
<feature type="compositionally biased region" description="Polar residues" evidence="1">
    <location>
        <begin position="148"/>
        <end position="169"/>
    </location>
</feature>
<name>A0A482MSS9_9CAUD</name>
<sequence>MGVSQEYIDQQKYYADAVQAYKANGMSHNAAWKKAEADWAAGERNVARNADTTGYKPQNADTKASQGVVPASQRNEDGTPINTASSGSNSSGNSTEAVRYRGSTSQTRVGTDTRVRGGTEASKAGQGMGNTDQGMAAAMKSATGKQFADSSDVQPVASKQNAWQGNRTPVNLASVQQRVLKSIGQ</sequence>
<dbReference type="EMBL" id="MK373772">
    <property type="protein sequence ID" value="QBQ76636.1"/>
    <property type="molecule type" value="Genomic_DNA"/>
</dbReference>
<organism evidence="2 3">
    <name type="scientific">Escherichia phage PTXU04</name>
    <dbReference type="NCBI Taxonomy" id="2508206"/>
    <lineage>
        <taxon>Viruses</taxon>
        <taxon>Duplodnaviria</taxon>
        <taxon>Heunggongvirae</taxon>
        <taxon>Uroviricota</taxon>
        <taxon>Caudoviricetes</taxon>
        <taxon>Xuquatrovirus</taxon>
        <taxon>Xuquatrovirus PTXU04</taxon>
    </lineage>
</organism>
<feature type="region of interest" description="Disordered" evidence="1">
    <location>
        <begin position="43"/>
        <end position="169"/>
    </location>
</feature>
<evidence type="ECO:0000313" key="3">
    <source>
        <dbReference type="Proteomes" id="UP000307461"/>
    </source>
</evidence>
<feature type="compositionally biased region" description="Polar residues" evidence="1">
    <location>
        <begin position="50"/>
        <end position="65"/>
    </location>
</feature>
<evidence type="ECO:0000313" key="2">
    <source>
        <dbReference type="EMBL" id="QBQ76636.1"/>
    </source>
</evidence>
<evidence type="ECO:0000256" key="1">
    <source>
        <dbReference type="SAM" id="MobiDB-lite"/>
    </source>
</evidence>